<name>A0A8E2BEL6_9HYPH</name>
<reference evidence="1 2" key="1">
    <citation type="submission" date="2020-08" db="EMBL/GenBank/DDBJ databases">
        <title>Genomic Encyclopedia of Type Strains, Phase IV (KMG-IV): sequencing the most valuable type-strain genomes for metagenomic binning, comparative biology and taxonomic classification.</title>
        <authorList>
            <person name="Goeker M."/>
        </authorList>
    </citation>
    <scope>NUCLEOTIDE SEQUENCE [LARGE SCALE GENOMIC DNA]</scope>
    <source>
        <strain evidence="1 2">DSM 17454</strain>
    </source>
</reference>
<protein>
    <submittedName>
        <fullName evidence="1">Uncharacterized protein</fullName>
    </submittedName>
</protein>
<evidence type="ECO:0000313" key="1">
    <source>
        <dbReference type="EMBL" id="MBB6468474.1"/>
    </source>
</evidence>
<organism evidence="1 2">
    <name type="scientific">Aminobacter carboxidus</name>
    <dbReference type="NCBI Taxonomy" id="376165"/>
    <lineage>
        <taxon>Bacteria</taxon>
        <taxon>Pseudomonadati</taxon>
        <taxon>Pseudomonadota</taxon>
        <taxon>Alphaproteobacteria</taxon>
        <taxon>Hyphomicrobiales</taxon>
        <taxon>Phyllobacteriaceae</taxon>
        <taxon>Aminobacter</taxon>
    </lineage>
</organism>
<proteinExistence type="predicted"/>
<accession>A0A8E2BEL6</accession>
<dbReference type="Proteomes" id="UP000532373">
    <property type="component" value="Unassembled WGS sequence"/>
</dbReference>
<dbReference type="EMBL" id="JACHGI010000010">
    <property type="protein sequence ID" value="MBB6468474.1"/>
    <property type="molecule type" value="Genomic_DNA"/>
</dbReference>
<comment type="caution">
    <text evidence="1">The sequence shown here is derived from an EMBL/GenBank/DDBJ whole genome shotgun (WGS) entry which is preliminary data.</text>
</comment>
<sequence>MEIRRTLPCSLPKRIGNDAQIGGTEKPVIVNIRKLPLDIPIKGAERKIKGLRPISDRRAVRHDHCDGMAVRPHDLSALHQKRLVPDQNAFQLPRRHVARPRELRLLRHLYTN</sequence>
<dbReference type="AlphaFoldDB" id="A0A8E2BEL6"/>
<evidence type="ECO:0000313" key="2">
    <source>
        <dbReference type="Proteomes" id="UP000532373"/>
    </source>
</evidence>
<gene>
    <name evidence="1" type="ORF">HNQ96_004358</name>
</gene>